<evidence type="ECO:0000259" key="6">
    <source>
        <dbReference type="Pfam" id="PF04357"/>
    </source>
</evidence>
<evidence type="ECO:0000313" key="7">
    <source>
        <dbReference type="EMBL" id="MBK0370440.1"/>
    </source>
</evidence>
<feature type="transmembrane region" description="Helical" evidence="5">
    <location>
        <begin position="12"/>
        <end position="34"/>
    </location>
</feature>
<evidence type="ECO:0000313" key="8">
    <source>
        <dbReference type="Proteomes" id="UP000609172"/>
    </source>
</evidence>
<dbReference type="InterPro" id="IPR008023">
    <property type="entry name" value="DUF748"/>
</dbReference>
<reference evidence="7" key="1">
    <citation type="submission" date="2020-12" db="EMBL/GenBank/DDBJ databases">
        <title>Bacterial novel species Flavobacterium sp. SE-1-e isolated from soil.</title>
        <authorList>
            <person name="Jung H.-Y."/>
        </authorList>
    </citation>
    <scope>NUCLEOTIDE SEQUENCE</scope>
    <source>
        <strain evidence="7">SE-1-e</strain>
    </source>
</reference>
<sequence>MSKANYAIFKKIARILLWCVGIIVALLLLLIVLIQVPSVQNFAKDKAITFLQDKIKTKVALEHIAIKFPKKIVLEGFYFEDQQKDTLLSGKRLEVDIDLFKILNHQIEINSVLLENTTANISRNKDSIFNFDYIIKAFESPEKQPVDTTSTPYVISVVKVDLKNIKFGFKDVLAKNDIHLKLNEFSTKFKKFDLDAMDFNVPTIQLNGFQLAMNQDLVEKIAETSVKTIDTISKTPDFKIQLNTVELSQIKILYDNKDSKMNSGLDLGSLKLAVNAIDMKKQAIDLKSFEVKNLKGNLLLGKSDKEIKTPKLDTTSIPQQGWKVKLQTVDLQNIAFRYDDMQSKKTPKGLDYAHLDLKNFNTKMERLYYGNDTISGKINSLKVQEKSGLNVQSFRTDFFYGPKKAFLKELYLKTPRTLLKDEVQLEYASLDALSKNIGETVIDANLKQTKIGFQDILLLAPNLQNTNPFNSYPNAILSVNSKLKGKIKNLSIPILEVQGLGTTRIKVSGTVAGLPDVDKMFLDVAIQQFSSTAKDINAFVPKGTLPNSIQLPSQFNLNGKFKGTVTNFKTNLNLKSSFGSAKVDALFDQRVKNREKYDAAVVFTNFDLGKLIKNDSIGKISVKAKVKGTSLDPKTANAKLNAVVQQAVFNRYTYSNITLDGAIANGNFDVKSNSSDPNIAFVMSASGGFEDKFPAVKLKLNLDIADLEKLHLHAGPLKLRGNIIADFSNTNPDFLNGKLTASNIQILKEAEPIVLDSIKLLAFSDAEQNNIQISSQFLKAEMKGKYKLTTLSDAIQETVSKYINLNVTDKKAAKISDEQYFTVTAKVDNDPIIFQLIPDLTSLEPMNLEAAFDSKTDSLSLNANIPRLVYAGNTIAGVTANVATKENTIDYALKIGTIQNEQFKLPNTSLTGSASDNELDYALQILDDAQKERYFIAGKLAANEGQNTFTIDIEKLLLNYDNWKINPDNTIAFGNKGFYINNFELSNEGDFLKIQSDAQVKDSPLNIEFSNFKIATILSIVQKEDILAEGLINGTARIENSTTQPVFTSDLNINQFAFMGEPVGDLSIKVDNQTADTLSANVVLSGEGNDVKLAGTYGLGAGNLNLNLDLNTLNIKSIQGFTMGNITEGTGKLSGSFDVTGTVDAPKVNGSLQFSEAGFRVTQLNSFFKIKDETIALNNESIQFDSFTLEDENSNDLILDGNIKTSNFTDYSFGLTLTADNFRAVNSKAKDSDLFYGDLFLDAKLNVKGTLDSPEVDGKITIDKETEFTVVMPQSDPSIADREGIVEFVDEDNAYLRQTEKMQTELNQSELLGMDVNVAIAIDKEAKLTLLIDKGNGDYLELKGEAQLTGGIDPSGKTTLTGKYTFDEGAYEMNFNMLHRKFDIQKGSYIIWNGEPTEATLNITAVYEVETAPIDLVGNQLPTDSPTIRNTYKQKIPFKTILKMNGDLMKPDISFDIQLPDGNYGVSSDVVTLSQGKLEELRQDPNEMNKQVFALLLLNRFVGENPFESESGGANAETIARQSVSKILSEQLNNLAGDLIKGVQLEFDLESTEDYTSGTREERTDLNVGLSKKLLNDRLKVTVGSSFGLEGAQRNNEQNTNIAGDVALDYQLTADGRYMVRAYRKNEYQVAVEGQVIETGVAFIITMSYNKFRELFHRSEEEKRIIREQKEFKEKKKLEEEANKETIQKT</sequence>
<dbReference type="Pfam" id="PF04357">
    <property type="entry name" value="TamB"/>
    <property type="match status" value="1"/>
</dbReference>
<evidence type="ECO:0000256" key="1">
    <source>
        <dbReference type="ARBA" id="ARBA00004167"/>
    </source>
</evidence>
<dbReference type="EMBL" id="JAEHFV010000004">
    <property type="protein sequence ID" value="MBK0370440.1"/>
    <property type="molecule type" value="Genomic_DNA"/>
</dbReference>
<name>A0A934UKH2_9FLAO</name>
<evidence type="ECO:0000256" key="2">
    <source>
        <dbReference type="ARBA" id="ARBA00022692"/>
    </source>
</evidence>
<dbReference type="Pfam" id="PF05359">
    <property type="entry name" value="DUF748"/>
    <property type="match status" value="1"/>
</dbReference>
<dbReference type="GO" id="GO:0005886">
    <property type="term" value="C:plasma membrane"/>
    <property type="evidence" value="ECO:0007669"/>
    <property type="project" value="InterPro"/>
</dbReference>
<proteinExistence type="predicted"/>
<dbReference type="RefSeq" id="WP_200106567.1">
    <property type="nucleotide sequence ID" value="NZ_JAEHFV010000004.1"/>
</dbReference>
<comment type="caution">
    <text evidence="7">The sequence shown here is derived from an EMBL/GenBank/DDBJ whole genome shotgun (WGS) entry which is preliminary data.</text>
</comment>
<evidence type="ECO:0000256" key="4">
    <source>
        <dbReference type="ARBA" id="ARBA00023136"/>
    </source>
</evidence>
<evidence type="ECO:0000256" key="3">
    <source>
        <dbReference type="ARBA" id="ARBA00022989"/>
    </source>
</evidence>
<dbReference type="Proteomes" id="UP000609172">
    <property type="component" value="Unassembled WGS sequence"/>
</dbReference>
<comment type="subcellular location">
    <subcellularLocation>
        <location evidence="1">Membrane</location>
        <topology evidence="1">Single-pass membrane protein</topology>
    </subcellularLocation>
</comment>
<keyword evidence="8" id="KW-1185">Reference proteome</keyword>
<keyword evidence="2 5" id="KW-0812">Transmembrane</keyword>
<gene>
    <name evidence="7" type="ORF">I5M07_11410</name>
</gene>
<keyword evidence="3 5" id="KW-1133">Transmembrane helix</keyword>
<dbReference type="InterPro" id="IPR007452">
    <property type="entry name" value="TamB_C"/>
</dbReference>
<dbReference type="PANTHER" id="PTHR36985">
    <property type="entry name" value="TRANSLOCATION AND ASSEMBLY MODULE SUBUNIT TAMB"/>
    <property type="match status" value="1"/>
</dbReference>
<evidence type="ECO:0000256" key="5">
    <source>
        <dbReference type="SAM" id="Phobius"/>
    </source>
</evidence>
<protein>
    <submittedName>
        <fullName evidence="7">Translocation/assembly module TamB</fullName>
    </submittedName>
</protein>
<accession>A0A934UKH2</accession>
<keyword evidence="4 5" id="KW-0472">Membrane</keyword>
<feature type="domain" description="Translocation and assembly module TamB C-terminal" evidence="6">
    <location>
        <begin position="1190"/>
        <end position="1630"/>
    </location>
</feature>
<dbReference type="GO" id="GO:0009306">
    <property type="term" value="P:protein secretion"/>
    <property type="evidence" value="ECO:0007669"/>
    <property type="project" value="InterPro"/>
</dbReference>
<dbReference type="PANTHER" id="PTHR36985:SF1">
    <property type="entry name" value="TRANSLOCATION AND ASSEMBLY MODULE SUBUNIT TAMB"/>
    <property type="match status" value="1"/>
</dbReference>
<organism evidence="7 8">
    <name type="scientific">Flavobacterium agrisoli</name>
    <dbReference type="NCBI Taxonomy" id="2793066"/>
    <lineage>
        <taxon>Bacteria</taxon>
        <taxon>Pseudomonadati</taxon>
        <taxon>Bacteroidota</taxon>
        <taxon>Flavobacteriia</taxon>
        <taxon>Flavobacteriales</taxon>
        <taxon>Flavobacteriaceae</taxon>
        <taxon>Flavobacterium</taxon>
    </lineage>
</organism>